<dbReference type="InterPro" id="IPR029402">
    <property type="entry name" value="TGT_C2"/>
</dbReference>
<dbReference type="SUPFAM" id="SSF88802">
    <property type="entry name" value="Pre-PUA domain"/>
    <property type="match status" value="1"/>
</dbReference>
<dbReference type="AlphaFoldDB" id="A0A075H062"/>
<dbReference type="PROSITE" id="PS50890">
    <property type="entry name" value="PUA"/>
    <property type="match status" value="1"/>
</dbReference>
<accession>A0A075H062</accession>
<dbReference type="InterPro" id="IPR004521">
    <property type="entry name" value="Uncharacterised_CHP00451"/>
</dbReference>
<protein>
    <submittedName>
        <fullName evidence="2">PUA domain-containing protein</fullName>
    </submittedName>
</protein>
<feature type="domain" description="PUA" evidence="1">
    <location>
        <begin position="76"/>
        <end position="149"/>
    </location>
</feature>
<dbReference type="InterPro" id="IPR015947">
    <property type="entry name" value="PUA-like_sf"/>
</dbReference>
<dbReference type="SUPFAM" id="SSF88697">
    <property type="entry name" value="PUA domain-like"/>
    <property type="match status" value="1"/>
</dbReference>
<dbReference type="Pfam" id="PF01472">
    <property type="entry name" value="PUA"/>
    <property type="match status" value="1"/>
</dbReference>
<sequence length="157" mass="17755">MDPIVKLRHSIDALFGQGVSKHLPKNIEIFFSKRTGRIRQVYHKQKLLCTLKIDGGLAISPYFAQILMKSKKFRENCVEIDKDSKPFVEDGRSVFCGHVVWCGKNIRIQGEVPVLYRNKVIAVGKAVLSSKMMRGQTIGVAVKVRDSLKSHWSDRSA</sequence>
<dbReference type="SMART" id="SM00359">
    <property type="entry name" value="PUA"/>
    <property type="match status" value="1"/>
</dbReference>
<dbReference type="EMBL" id="KF900862">
    <property type="protein sequence ID" value="AIF09424.1"/>
    <property type="molecule type" value="Genomic_DNA"/>
</dbReference>
<proteinExistence type="predicted"/>
<dbReference type="InterPro" id="IPR002478">
    <property type="entry name" value="PUA"/>
</dbReference>
<dbReference type="Pfam" id="PF14810">
    <property type="entry name" value="TGT_C2"/>
    <property type="match status" value="1"/>
</dbReference>
<dbReference type="Gene3D" id="2.30.130.10">
    <property type="entry name" value="PUA domain"/>
    <property type="match status" value="1"/>
</dbReference>
<dbReference type="NCBIfam" id="TIGR00451">
    <property type="entry name" value="unchar_dom_2"/>
    <property type="match status" value="1"/>
</dbReference>
<dbReference type="GO" id="GO:0003723">
    <property type="term" value="F:RNA binding"/>
    <property type="evidence" value="ECO:0007669"/>
    <property type="project" value="InterPro"/>
</dbReference>
<evidence type="ECO:0000259" key="1">
    <source>
        <dbReference type="SMART" id="SM00359"/>
    </source>
</evidence>
<dbReference type="CDD" id="cd21149">
    <property type="entry name" value="PUA_archaeosine_TGT"/>
    <property type="match status" value="1"/>
</dbReference>
<name>A0A075H062_9ARCH</name>
<dbReference type="InterPro" id="IPR038250">
    <property type="entry name" value="TGT_C2_sf"/>
</dbReference>
<organism evidence="2">
    <name type="scientific">uncultured marine thaumarchaeote KM3_36_H05</name>
    <dbReference type="NCBI Taxonomy" id="1456136"/>
    <lineage>
        <taxon>Archaea</taxon>
        <taxon>Nitrososphaerota</taxon>
        <taxon>environmental samples</taxon>
    </lineage>
</organism>
<evidence type="ECO:0000313" key="2">
    <source>
        <dbReference type="EMBL" id="AIF09424.1"/>
    </source>
</evidence>
<dbReference type="InterPro" id="IPR036974">
    <property type="entry name" value="PUA_sf"/>
</dbReference>
<dbReference type="Gene3D" id="3.10.450.90">
    <property type="entry name" value="ArcTGT, C2 domain"/>
    <property type="match status" value="1"/>
</dbReference>
<reference evidence="2" key="1">
    <citation type="journal article" date="2014" name="Genome Biol. Evol.">
        <title>Pangenome evidence for extensive interdomain horizontal transfer affecting lineage core and shell genes in uncultured planktonic thaumarchaeota and euryarchaeota.</title>
        <authorList>
            <person name="Deschamps P."/>
            <person name="Zivanovic Y."/>
            <person name="Moreira D."/>
            <person name="Rodriguez-Valera F."/>
            <person name="Lopez-Garcia P."/>
        </authorList>
    </citation>
    <scope>NUCLEOTIDE SEQUENCE</scope>
</reference>